<keyword evidence="3" id="KW-0804">Transcription</keyword>
<dbReference type="EMBL" id="JAAXOO010000001">
    <property type="protein sequence ID" value="NKY32468.1"/>
    <property type="molecule type" value="Genomic_DNA"/>
</dbReference>
<evidence type="ECO:0000256" key="3">
    <source>
        <dbReference type="ARBA" id="ARBA00023163"/>
    </source>
</evidence>
<dbReference type="InterPro" id="IPR009057">
    <property type="entry name" value="Homeodomain-like_sf"/>
</dbReference>
<proteinExistence type="predicted"/>
<protein>
    <submittedName>
        <fullName evidence="6">TetR/AcrR family transcriptional regulator</fullName>
    </submittedName>
</protein>
<reference evidence="6 7" key="1">
    <citation type="submission" date="2020-04" db="EMBL/GenBank/DDBJ databases">
        <title>MicrobeNet Type strains.</title>
        <authorList>
            <person name="Nicholson A.C."/>
        </authorList>
    </citation>
    <scope>NUCLEOTIDE SEQUENCE [LARGE SCALE GENOMIC DNA]</scope>
    <source>
        <strain evidence="6 7">DSM 45078</strain>
    </source>
</reference>
<dbReference type="InterPro" id="IPR001647">
    <property type="entry name" value="HTH_TetR"/>
</dbReference>
<evidence type="ECO:0000313" key="6">
    <source>
        <dbReference type="EMBL" id="NKY32468.1"/>
    </source>
</evidence>
<dbReference type="PROSITE" id="PS01081">
    <property type="entry name" value="HTH_TETR_1"/>
    <property type="match status" value="1"/>
</dbReference>
<keyword evidence="2 4" id="KW-0238">DNA-binding</keyword>
<dbReference type="SUPFAM" id="SSF46689">
    <property type="entry name" value="Homeodomain-like"/>
    <property type="match status" value="1"/>
</dbReference>
<dbReference type="Gene3D" id="1.10.10.60">
    <property type="entry name" value="Homeodomain-like"/>
    <property type="match status" value="1"/>
</dbReference>
<dbReference type="InterPro" id="IPR050109">
    <property type="entry name" value="HTH-type_TetR-like_transc_reg"/>
</dbReference>
<organism evidence="6 7">
    <name type="scientific">Nocardia speluncae</name>
    <dbReference type="NCBI Taxonomy" id="419477"/>
    <lineage>
        <taxon>Bacteria</taxon>
        <taxon>Bacillati</taxon>
        <taxon>Actinomycetota</taxon>
        <taxon>Actinomycetes</taxon>
        <taxon>Mycobacteriales</taxon>
        <taxon>Nocardiaceae</taxon>
        <taxon>Nocardia</taxon>
    </lineage>
</organism>
<dbReference type="PRINTS" id="PR00455">
    <property type="entry name" value="HTHTETR"/>
</dbReference>
<dbReference type="PANTHER" id="PTHR30055:SF151">
    <property type="entry name" value="TRANSCRIPTIONAL REGULATORY PROTEIN"/>
    <property type="match status" value="1"/>
</dbReference>
<dbReference type="InterPro" id="IPR004111">
    <property type="entry name" value="Repressor_TetR_C"/>
</dbReference>
<evidence type="ECO:0000313" key="7">
    <source>
        <dbReference type="Proteomes" id="UP000565715"/>
    </source>
</evidence>
<comment type="caution">
    <text evidence="6">The sequence shown here is derived from an EMBL/GenBank/DDBJ whole genome shotgun (WGS) entry which is preliminary data.</text>
</comment>
<keyword evidence="7" id="KW-1185">Reference proteome</keyword>
<gene>
    <name evidence="6" type="ORF">HGA13_05175</name>
</gene>
<dbReference type="PANTHER" id="PTHR30055">
    <property type="entry name" value="HTH-TYPE TRANSCRIPTIONAL REGULATOR RUTR"/>
    <property type="match status" value="1"/>
</dbReference>
<dbReference type="AlphaFoldDB" id="A0A846X905"/>
<accession>A0A846X905</accession>
<dbReference type="Proteomes" id="UP000565715">
    <property type="component" value="Unassembled WGS sequence"/>
</dbReference>
<feature type="DNA-binding region" description="H-T-H motif" evidence="4">
    <location>
        <begin position="43"/>
        <end position="62"/>
    </location>
</feature>
<evidence type="ECO:0000259" key="5">
    <source>
        <dbReference type="PROSITE" id="PS50977"/>
    </source>
</evidence>
<dbReference type="Pfam" id="PF02909">
    <property type="entry name" value="TetR_C_1"/>
    <property type="match status" value="1"/>
</dbReference>
<sequence length="250" mass="27141">MAKKFDSVWTRAPRQPKTSGLTREQIVQAAIALLDEEGLDALSMRKLGARLGAGATSLYWYVANKDELLELALDEFWGLADDGGGLDRPGELRESLTTYAYNLRAVLLAHPWAAALIGRLPSFGPRAFRLGEQLRRIFHEAGFRELDVYLAGGTVNSYVLGQVVPMIAMEKTHAGPVRGAEVLETMEELAAGYPEMRADYHTVMPEDSTVGQAIGFDFGLICVLDGLENRLRAQSNVDSVSGAADTTGPA</sequence>
<feature type="domain" description="HTH tetR-type" evidence="5">
    <location>
        <begin position="20"/>
        <end position="80"/>
    </location>
</feature>
<dbReference type="Pfam" id="PF00440">
    <property type="entry name" value="TetR_N"/>
    <property type="match status" value="1"/>
</dbReference>
<dbReference type="InterPro" id="IPR036271">
    <property type="entry name" value="Tet_transcr_reg_TetR-rel_C_sf"/>
</dbReference>
<dbReference type="GO" id="GO:0000976">
    <property type="term" value="F:transcription cis-regulatory region binding"/>
    <property type="evidence" value="ECO:0007669"/>
    <property type="project" value="TreeGrafter"/>
</dbReference>
<dbReference type="RefSeq" id="WP_068036774.1">
    <property type="nucleotide sequence ID" value="NZ_JAAXOO010000001.1"/>
</dbReference>
<keyword evidence="1" id="KW-0805">Transcription regulation</keyword>
<name>A0A846X905_9NOCA</name>
<evidence type="ECO:0000256" key="2">
    <source>
        <dbReference type="ARBA" id="ARBA00023125"/>
    </source>
</evidence>
<dbReference type="GO" id="GO:0003700">
    <property type="term" value="F:DNA-binding transcription factor activity"/>
    <property type="evidence" value="ECO:0007669"/>
    <property type="project" value="TreeGrafter"/>
</dbReference>
<evidence type="ECO:0000256" key="4">
    <source>
        <dbReference type="PROSITE-ProRule" id="PRU00335"/>
    </source>
</evidence>
<dbReference type="GO" id="GO:0045892">
    <property type="term" value="P:negative regulation of DNA-templated transcription"/>
    <property type="evidence" value="ECO:0007669"/>
    <property type="project" value="InterPro"/>
</dbReference>
<evidence type="ECO:0000256" key="1">
    <source>
        <dbReference type="ARBA" id="ARBA00023015"/>
    </source>
</evidence>
<dbReference type="Gene3D" id="1.10.357.10">
    <property type="entry name" value="Tetracycline Repressor, domain 2"/>
    <property type="match status" value="1"/>
</dbReference>
<dbReference type="SUPFAM" id="SSF48498">
    <property type="entry name" value="Tetracyclin repressor-like, C-terminal domain"/>
    <property type="match status" value="1"/>
</dbReference>
<dbReference type="PROSITE" id="PS50977">
    <property type="entry name" value="HTH_TETR_2"/>
    <property type="match status" value="1"/>
</dbReference>
<dbReference type="InterPro" id="IPR023772">
    <property type="entry name" value="DNA-bd_HTH_TetR-type_CS"/>
</dbReference>